<sequence>MGLLQMDHRMKLEQVIEAEILDDNSDHFDTMIKQLMSSYDELHYVAESRFKICKRVDLGTLSLKLARLLTAPQGTDHARAIAAILLSNILMYERSNRWSRLEDLTLSKLKTIRLSLQNLLTRDGSDLWPRLGDLTQSNLKTILFSPFQGEGMILTHFMSSSNELHYMAETHFNICKQIDPDALSLNLALLLTAPRGTDHAHAMSAILLRNLLFTRDDSLPWP</sequence>
<protein>
    <submittedName>
        <fullName evidence="1">Uncharacterized protein</fullName>
    </submittedName>
</protein>
<evidence type="ECO:0000313" key="1">
    <source>
        <dbReference type="EMBL" id="SPD32899.1"/>
    </source>
</evidence>
<proteinExistence type="predicted"/>
<reference evidence="1" key="1">
    <citation type="submission" date="2018-02" db="EMBL/GenBank/DDBJ databases">
        <authorList>
            <person name="Cohen D.B."/>
            <person name="Kent A.D."/>
        </authorList>
    </citation>
    <scope>NUCLEOTIDE SEQUENCE</scope>
</reference>
<dbReference type="EMBL" id="OIVN01006426">
    <property type="protein sequence ID" value="SPD32899.1"/>
    <property type="molecule type" value="Genomic_DNA"/>
</dbReference>
<gene>
    <name evidence="1" type="ORF">FSB_LOCUS60781</name>
</gene>
<dbReference type="AlphaFoldDB" id="A0A2N9J8W5"/>
<name>A0A2N9J8W5_FAGSY</name>
<organism evidence="1">
    <name type="scientific">Fagus sylvatica</name>
    <name type="common">Beechnut</name>
    <dbReference type="NCBI Taxonomy" id="28930"/>
    <lineage>
        <taxon>Eukaryota</taxon>
        <taxon>Viridiplantae</taxon>
        <taxon>Streptophyta</taxon>
        <taxon>Embryophyta</taxon>
        <taxon>Tracheophyta</taxon>
        <taxon>Spermatophyta</taxon>
        <taxon>Magnoliopsida</taxon>
        <taxon>eudicotyledons</taxon>
        <taxon>Gunneridae</taxon>
        <taxon>Pentapetalae</taxon>
        <taxon>rosids</taxon>
        <taxon>fabids</taxon>
        <taxon>Fagales</taxon>
        <taxon>Fagaceae</taxon>
        <taxon>Fagus</taxon>
    </lineage>
</organism>
<accession>A0A2N9J8W5</accession>